<dbReference type="PANTHER" id="PTHR35788">
    <property type="entry name" value="EXPORTED PROTEIN-RELATED"/>
    <property type="match status" value="1"/>
</dbReference>
<evidence type="ECO:0000313" key="5">
    <source>
        <dbReference type="EMBL" id="MST66057.1"/>
    </source>
</evidence>
<feature type="compositionally biased region" description="Acidic residues" evidence="2">
    <location>
        <begin position="63"/>
        <end position="75"/>
    </location>
</feature>
<dbReference type="Pfam" id="PF07501">
    <property type="entry name" value="G5"/>
    <property type="match status" value="1"/>
</dbReference>
<protein>
    <recommendedName>
        <fullName evidence="4">G5 domain-containing protein</fullName>
    </recommendedName>
</protein>
<dbReference type="RefSeq" id="WP_154431716.1">
    <property type="nucleotide sequence ID" value="NZ_JBQHQP010000013.1"/>
</dbReference>
<dbReference type="PROSITE" id="PS51109">
    <property type="entry name" value="G5"/>
    <property type="match status" value="1"/>
</dbReference>
<keyword evidence="1 3" id="KW-0732">Signal</keyword>
<comment type="caution">
    <text evidence="5">The sequence shown here is derived from an EMBL/GenBank/DDBJ whole genome shotgun (WGS) entry which is preliminary data.</text>
</comment>
<dbReference type="AlphaFoldDB" id="A0A7X2P316"/>
<dbReference type="Gene3D" id="2.20.230.10">
    <property type="entry name" value="Resuscitation-promoting factor rpfb"/>
    <property type="match status" value="1"/>
</dbReference>
<gene>
    <name evidence="5" type="ORF">FYJ57_04780</name>
</gene>
<dbReference type="InterPro" id="IPR007391">
    <property type="entry name" value="Vancomycin_resist_VanW"/>
</dbReference>
<feature type="region of interest" description="Disordered" evidence="2">
    <location>
        <begin position="29"/>
        <end position="100"/>
    </location>
</feature>
<feature type="compositionally biased region" description="Acidic residues" evidence="2">
    <location>
        <begin position="41"/>
        <end position="54"/>
    </location>
</feature>
<feature type="domain" description="G5" evidence="4">
    <location>
        <begin position="438"/>
        <end position="517"/>
    </location>
</feature>
<dbReference type="Pfam" id="PF04294">
    <property type="entry name" value="VanW"/>
    <property type="match status" value="1"/>
</dbReference>
<dbReference type="Proteomes" id="UP000440513">
    <property type="component" value="Unassembled WGS sequence"/>
</dbReference>
<feature type="chain" id="PRO_5038605431" description="G5 domain-containing protein" evidence="3">
    <location>
        <begin position="23"/>
        <end position="547"/>
    </location>
</feature>
<sequence length="547" mass="59978">MKKKIMAALLAGVMLLQQPVSGWCAQNTELTQKSEARQESESSEDTADGSEDDKEATGTAAADDGENSQEEDSEDVPTLQAETDEVTLDTGTSDNAPEGQRKILDHIYAESVDLSGMTQEEAQEALQTRVDEITGYQIVLHMDDMSTGVTAKELGVTGDNDGTIRQAMDVGQVGNVIKRYKVKKALEQENLQLDLSYQVDEESVRKALETYCVALNREVVNYELTRENGEFKITNGARGVTLNEDGSVDKVMDYLEHVWKDGPGSVDLDVEITEPKGSQEELAKVKDVLGQGVTDYSASSAARATNVKNGTSKLNGKVLYPGEEISVCDNMVPFTEENGYEPAASYANGTVVESFGGGICQVSTTLYQAVLQAELEVTERHNHSMIVKYVEPSMDAAIAEGAKDFRFVNNTEAPIYIEGYTYGGKIYFTLYGEEYRPADRKVTYESETLETIDPTTELTADPEKAFGSMEQIQSAHTGYKAKLWKIVTENGEQVSKEEVNNSYYQMTPNKYKVGVKTSNAEASSAMYTAIANNDLNQVYVVLNQYGG</sequence>
<dbReference type="Pfam" id="PF12229">
    <property type="entry name" value="PG_binding_4"/>
    <property type="match status" value="1"/>
</dbReference>
<name>A0A7X2P316_9FIRM</name>
<dbReference type="InterPro" id="IPR052913">
    <property type="entry name" value="Glycopeptide_resist_protein"/>
</dbReference>
<dbReference type="InterPro" id="IPR022029">
    <property type="entry name" value="YoaR-like_PG-bd"/>
</dbReference>
<evidence type="ECO:0000259" key="4">
    <source>
        <dbReference type="PROSITE" id="PS51109"/>
    </source>
</evidence>
<evidence type="ECO:0000256" key="2">
    <source>
        <dbReference type="SAM" id="MobiDB-lite"/>
    </source>
</evidence>
<dbReference type="InterPro" id="IPR011098">
    <property type="entry name" value="G5_dom"/>
</dbReference>
<feature type="signal peptide" evidence="3">
    <location>
        <begin position="1"/>
        <end position="22"/>
    </location>
</feature>
<evidence type="ECO:0000313" key="6">
    <source>
        <dbReference type="Proteomes" id="UP000440513"/>
    </source>
</evidence>
<proteinExistence type="predicted"/>
<evidence type="ECO:0000256" key="3">
    <source>
        <dbReference type="SAM" id="SignalP"/>
    </source>
</evidence>
<dbReference type="SMART" id="SM01208">
    <property type="entry name" value="G5"/>
    <property type="match status" value="1"/>
</dbReference>
<dbReference type="EMBL" id="VUMS01000007">
    <property type="protein sequence ID" value="MST66057.1"/>
    <property type="molecule type" value="Genomic_DNA"/>
</dbReference>
<organism evidence="5 6">
    <name type="scientific">Oliverpabstia intestinalis</name>
    <dbReference type="NCBI Taxonomy" id="2606633"/>
    <lineage>
        <taxon>Bacteria</taxon>
        <taxon>Bacillati</taxon>
        <taxon>Bacillota</taxon>
        <taxon>Clostridia</taxon>
        <taxon>Lachnospirales</taxon>
        <taxon>Lachnospiraceae</taxon>
        <taxon>Oliverpabstia</taxon>
    </lineage>
</organism>
<accession>A0A7X2P316</accession>
<keyword evidence="6" id="KW-1185">Reference proteome</keyword>
<reference evidence="5 6" key="1">
    <citation type="submission" date="2019-08" db="EMBL/GenBank/DDBJ databases">
        <title>In-depth cultivation of the pig gut microbiome towards novel bacterial diversity and tailored functional studies.</title>
        <authorList>
            <person name="Wylensek D."/>
            <person name="Hitch T.C.A."/>
            <person name="Clavel T."/>
        </authorList>
    </citation>
    <scope>NUCLEOTIDE SEQUENCE [LARGE SCALE GENOMIC DNA]</scope>
    <source>
        <strain evidence="5 6">BSM-380-WT-5A</strain>
    </source>
</reference>
<evidence type="ECO:0000256" key="1">
    <source>
        <dbReference type="ARBA" id="ARBA00022729"/>
    </source>
</evidence>
<dbReference type="PANTHER" id="PTHR35788:SF1">
    <property type="entry name" value="EXPORTED PROTEIN"/>
    <property type="match status" value="1"/>
</dbReference>